<dbReference type="InterPro" id="IPR043504">
    <property type="entry name" value="Peptidase_S1_PA_chymotrypsin"/>
</dbReference>
<keyword evidence="4" id="KW-0720">Serine protease</keyword>
<dbReference type="Gene3D" id="2.40.10.10">
    <property type="entry name" value="Trypsin-like serine proteases"/>
    <property type="match status" value="1"/>
</dbReference>
<evidence type="ECO:0000256" key="5">
    <source>
        <dbReference type="ARBA" id="ARBA00023157"/>
    </source>
</evidence>
<dbReference type="PROSITE" id="PS50240">
    <property type="entry name" value="TRYPSIN_DOM"/>
    <property type="match status" value="1"/>
</dbReference>
<dbReference type="SUPFAM" id="SSF50494">
    <property type="entry name" value="Trypsin-like serine proteases"/>
    <property type="match status" value="1"/>
</dbReference>
<evidence type="ECO:0000256" key="2">
    <source>
        <dbReference type="ARBA" id="ARBA00022670"/>
    </source>
</evidence>
<evidence type="ECO:0000256" key="3">
    <source>
        <dbReference type="ARBA" id="ARBA00022801"/>
    </source>
</evidence>
<gene>
    <name evidence="8" type="ORF">FSP39_005001</name>
</gene>
<proteinExistence type="inferred from homology"/>
<evidence type="ECO:0000256" key="4">
    <source>
        <dbReference type="ARBA" id="ARBA00022825"/>
    </source>
</evidence>
<feature type="domain" description="Peptidase S1" evidence="7">
    <location>
        <begin position="117"/>
        <end position="265"/>
    </location>
</feature>
<dbReference type="PANTHER" id="PTHR24276:SF91">
    <property type="entry name" value="AT26814P-RELATED"/>
    <property type="match status" value="1"/>
</dbReference>
<dbReference type="PRINTS" id="PR00722">
    <property type="entry name" value="CHYMOTRYPSIN"/>
</dbReference>
<dbReference type="CDD" id="cd00190">
    <property type="entry name" value="Tryp_SPc"/>
    <property type="match status" value="1"/>
</dbReference>
<organism evidence="8 9">
    <name type="scientific">Pinctada imbricata</name>
    <name type="common">Atlantic pearl-oyster</name>
    <name type="synonym">Pinctada martensii</name>
    <dbReference type="NCBI Taxonomy" id="66713"/>
    <lineage>
        <taxon>Eukaryota</taxon>
        <taxon>Metazoa</taxon>
        <taxon>Spiralia</taxon>
        <taxon>Lophotrochozoa</taxon>
        <taxon>Mollusca</taxon>
        <taxon>Bivalvia</taxon>
        <taxon>Autobranchia</taxon>
        <taxon>Pteriomorphia</taxon>
        <taxon>Pterioida</taxon>
        <taxon>Pterioidea</taxon>
        <taxon>Pteriidae</taxon>
        <taxon>Pinctada</taxon>
    </lineage>
</organism>
<comment type="similarity">
    <text evidence="1">Belongs to the peptidase S1 family.</text>
</comment>
<dbReference type="Pfam" id="PF00089">
    <property type="entry name" value="Trypsin"/>
    <property type="match status" value="1"/>
</dbReference>
<comment type="caution">
    <text evidence="8">The sequence shown here is derived from an EMBL/GenBank/DDBJ whole genome shotgun (WGS) entry which is preliminary data.</text>
</comment>
<feature type="region of interest" description="Disordered" evidence="6">
    <location>
        <begin position="18"/>
        <end position="45"/>
    </location>
</feature>
<dbReference type="GO" id="GO:0006508">
    <property type="term" value="P:proteolysis"/>
    <property type="evidence" value="ECO:0007669"/>
    <property type="project" value="UniProtKB-KW"/>
</dbReference>
<evidence type="ECO:0000256" key="1">
    <source>
        <dbReference type="ARBA" id="ARBA00007664"/>
    </source>
</evidence>
<dbReference type="AlphaFoldDB" id="A0AA88YHG4"/>
<dbReference type="PROSITE" id="PS00135">
    <property type="entry name" value="TRYPSIN_SER"/>
    <property type="match status" value="1"/>
</dbReference>
<accession>A0AA88YHG4</accession>
<dbReference type="InterPro" id="IPR001254">
    <property type="entry name" value="Trypsin_dom"/>
</dbReference>
<feature type="compositionally biased region" description="Polar residues" evidence="6">
    <location>
        <begin position="18"/>
        <end position="29"/>
    </location>
</feature>
<dbReference type="GO" id="GO:0004252">
    <property type="term" value="F:serine-type endopeptidase activity"/>
    <property type="evidence" value="ECO:0007669"/>
    <property type="project" value="InterPro"/>
</dbReference>
<evidence type="ECO:0000256" key="6">
    <source>
        <dbReference type="SAM" id="MobiDB-lite"/>
    </source>
</evidence>
<evidence type="ECO:0000313" key="9">
    <source>
        <dbReference type="Proteomes" id="UP001186944"/>
    </source>
</evidence>
<keyword evidence="9" id="KW-1185">Reference proteome</keyword>
<keyword evidence="2" id="KW-0645">Protease</keyword>
<dbReference type="Proteomes" id="UP001186944">
    <property type="component" value="Unassembled WGS sequence"/>
</dbReference>
<evidence type="ECO:0000313" key="8">
    <source>
        <dbReference type="EMBL" id="KAK3099474.1"/>
    </source>
</evidence>
<dbReference type="InterPro" id="IPR001314">
    <property type="entry name" value="Peptidase_S1A"/>
</dbReference>
<sequence length="266" mass="29114">MVGALSSLKRFGQGTSWSPIATANQSATPRTRRHKAVDRSSTKRSVRPVTEIPHAWYKRRPITPTQPRQQPRAPFILPALPTKPFMTRYAGIVPLNKFIDILNTERLLLPLYETFKHANYNKGQGTYPNDIALLELDSPVTSTVAKTITIANEGSKFEEQNCVISGWGRLSGGGSVPDDLQAVNMTVLSNSECSSAWRSNILDSQVCVHLRFGYSACNGDSGGPLVCGNTLVGATSWGSSTCSGTYPSVYTRVSSFRDWMRQQAGI</sequence>
<dbReference type="SMART" id="SM00020">
    <property type="entry name" value="Tryp_SPc"/>
    <property type="match status" value="1"/>
</dbReference>
<evidence type="ECO:0000259" key="7">
    <source>
        <dbReference type="PROSITE" id="PS50240"/>
    </source>
</evidence>
<keyword evidence="3" id="KW-0378">Hydrolase</keyword>
<dbReference type="FunFam" id="2.40.10.10:FF:000036">
    <property type="entry name" value="Trypsin beta"/>
    <property type="match status" value="1"/>
</dbReference>
<dbReference type="InterPro" id="IPR033116">
    <property type="entry name" value="TRYPSIN_SER"/>
</dbReference>
<keyword evidence="5" id="KW-1015">Disulfide bond</keyword>
<dbReference type="EMBL" id="VSWD01000006">
    <property type="protein sequence ID" value="KAK3099474.1"/>
    <property type="molecule type" value="Genomic_DNA"/>
</dbReference>
<reference evidence="8" key="1">
    <citation type="submission" date="2019-08" db="EMBL/GenBank/DDBJ databases">
        <title>The improved chromosome-level genome for the pearl oyster Pinctada fucata martensii using PacBio sequencing and Hi-C.</title>
        <authorList>
            <person name="Zheng Z."/>
        </authorList>
    </citation>
    <scope>NUCLEOTIDE SEQUENCE</scope>
    <source>
        <strain evidence="8">ZZ-2019</strain>
        <tissue evidence="8">Adductor muscle</tissue>
    </source>
</reference>
<dbReference type="InterPro" id="IPR050430">
    <property type="entry name" value="Peptidase_S1"/>
</dbReference>
<feature type="compositionally biased region" description="Basic residues" evidence="6">
    <location>
        <begin position="30"/>
        <end position="45"/>
    </location>
</feature>
<protein>
    <recommendedName>
        <fullName evidence="7">Peptidase S1 domain-containing protein</fullName>
    </recommendedName>
</protein>
<dbReference type="PANTHER" id="PTHR24276">
    <property type="entry name" value="POLYSERASE-RELATED"/>
    <property type="match status" value="1"/>
</dbReference>
<dbReference type="InterPro" id="IPR009003">
    <property type="entry name" value="Peptidase_S1_PA"/>
</dbReference>
<name>A0AA88YHG4_PINIB</name>